<dbReference type="InterPro" id="IPR007527">
    <property type="entry name" value="Znf_SWIM"/>
</dbReference>
<keyword evidence="1" id="KW-0862">Zinc</keyword>
<evidence type="ECO:0000256" key="1">
    <source>
        <dbReference type="PROSITE-ProRule" id="PRU00325"/>
    </source>
</evidence>
<keyword evidence="1" id="KW-0479">Metal-binding</keyword>
<dbReference type="AlphaFoldDB" id="A0AAV9UHU4"/>
<gene>
    <name evidence="3" type="ORF">TWF696_009137</name>
</gene>
<dbReference type="EMBL" id="JAVHNQ010000008">
    <property type="protein sequence ID" value="KAK6340819.1"/>
    <property type="molecule type" value="Genomic_DNA"/>
</dbReference>
<sequence length="399" mass="46185">MASPPSRRSRQGSPIKYLVGRAATYNSEYLTREQWSWARNGIESDYLVNCEEGDHFTFNLVAPLHPDDPRLEPPRVTVSIGPEDSRFEYPSCTCIDFQETKQACRHIFWVLDNTLSYRGLGLENVDGSLSLRRDGHCFRSHNDPYRQIKSVGLGRIADRHSWIFSGPNQWSVAAQAQDIIRHFDHPTSSSSLYSDEYLSNSPSISEASVDNCTKTYFKDLERRADNAFKRWINYTKRGHPRLDYRDDDTHPNGYKAPNVVWIAGELREIIYQIEVTLYQRVPISEDNQRRAFKLLMQMFEAVMDMDINTTELRYRPGGIPVYEETEMEGNLYTRLIRHYSRGNKNFAISAMRRIPNAGVGSLDKLLGYRQTIQDTASREYAEEYDALCREVQDAAGYRR</sequence>
<accession>A0AAV9UHU4</accession>
<evidence type="ECO:0000313" key="3">
    <source>
        <dbReference type="EMBL" id="KAK6340819.1"/>
    </source>
</evidence>
<dbReference type="Proteomes" id="UP001375240">
    <property type="component" value="Unassembled WGS sequence"/>
</dbReference>
<proteinExistence type="predicted"/>
<evidence type="ECO:0000259" key="2">
    <source>
        <dbReference type="PROSITE" id="PS50966"/>
    </source>
</evidence>
<keyword evidence="4" id="KW-1185">Reference proteome</keyword>
<evidence type="ECO:0000313" key="4">
    <source>
        <dbReference type="Proteomes" id="UP001375240"/>
    </source>
</evidence>
<organism evidence="3 4">
    <name type="scientific">Orbilia brochopaga</name>
    <dbReference type="NCBI Taxonomy" id="3140254"/>
    <lineage>
        <taxon>Eukaryota</taxon>
        <taxon>Fungi</taxon>
        <taxon>Dikarya</taxon>
        <taxon>Ascomycota</taxon>
        <taxon>Pezizomycotina</taxon>
        <taxon>Orbiliomycetes</taxon>
        <taxon>Orbiliales</taxon>
        <taxon>Orbiliaceae</taxon>
        <taxon>Orbilia</taxon>
    </lineage>
</organism>
<dbReference type="PROSITE" id="PS50966">
    <property type="entry name" value="ZF_SWIM"/>
    <property type="match status" value="1"/>
</dbReference>
<dbReference type="Pfam" id="PF04434">
    <property type="entry name" value="SWIM"/>
    <property type="match status" value="1"/>
</dbReference>
<comment type="caution">
    <text evidence="3">The sequence shown here is derived from an EMBL/GenBank/DDBJ whole genome shotgun (WGS) entry which is preliminary data.</text>
</comment>
<feature type="domain" description="SWIM-type" evidence="2">
    <location>
        <begin position="76"/>
        <end position="115"/>
    </location>
</feature>
<name>A0AAV9UHU4_9PEZI</name>
<reference evidence="3 4" key="1">
    <citation type="submission" date="2019-10" db="EMBL/GenBank/DDBJ databases">
        <authorList>
            <person name="Palmer J.M."/>
        </authorList>
    </citation>
    <scope>NUCLEOTIDE SEQUENCE [LARGE SCALE GENOMIC DNA]</scope>
    <source>
        <strain evidence="3 4">TWF696</strain>
    </source>
</reference>
<protein>
    <recommendedName>
        <fullName evidence="2">SWIM-type domain-containing protein</fullName>
    </recommendedName>
</protein>
<keyword evidence="1" id="KW-0863">Zinc-finger</keyword>
<dbReference type="GO" id="GO:0008270">
    <property type="term" value="F:zinc ion binding"/>
    <property type="evidence" value="ECO:0007669"/>
    <property type="project" value="UniProtKB-KW"/>
</dbReference>